<evidence type="ECO:0000256" key="2">
    <source>
        <dbReference type="ARBA" id="ARBA00022763"/>
    </source>
</evidence>
<dbReference type="Gene3D" id="1.10.150.20">
    <property type="entry name" value="5' to 3' exonuclease, C-terminal subdomain"/>
    <property type="match status" value="1"/>
</dbReference>
<organism evidence="4 5">
    <name type="scientific">Alloacidobacterium dinghuense</name>
    <dbReference type="NCBI Taxonomy" id="2763107"/>
    <lineage>
        <taxon>Bacteria</taxon>
        <taxon>Pseudomonadati</taxon>
        <taxon>Acidobacteriota</taxon>
        <taxon>Terriglobia</taxon>
        <taxon>Terriglobales</taxon>
        <taxon>Acidobacteriaceae</taxon>
        <taxon>Alloacidobacterium</taxon>
    </lineage>
</organism>
<dbReference type="KEGG" id="adin:H7849_04450"/>
<dbReference type="Proteomes" id="UP000515312">
    <property type="component" value="Chromosome"/>
</dbReference>
<dbReference type="PANTHER" id="PTHR35369">
    <property type="entry name" value="BLR3025 PROTEIN-RELATED"/>
    <property type="match status" value="1"/>
</dbReference>
<evidence type="ECO:0000259" key="3">
    <source>
        <dbReference type="Pfam" id="PF00817"/>
    </source>
</evidence>
<evidence type="ECO:0000256" key="1">
    <source>
        <dbReference type="ARBA" id="ARBA00010945"/>
    </source>
</evidence>
<gene>
    <name evidence="4" type="ORF">H7849_04450</name>
</gene>
<dbReference type="RefSeq" id="WP_186744473.1">
    <property type="nucleotide sequence ID" value="NZ_CP060394.1"/>
</dbReference>
<dbReference type="CDD" id="cd03468">
    <property type="entry name" value="PolY_like"/>
    <property type="match status" value="1"/>
</dbReference>
<dbReference type="AlphaFoldDB" id="A0A7G8BL04"/>
<dbReference type="Gene3D" id="3.30.70.270">
    <property type="match status" value="1"/>
</dbReference>
<feature type="domain" description="UmuC" evidence="3">
    <location>
        <begin position="22"/>
        <end position="161"/>
    </location>
</feature>
<dbReference type="InterPro" id="IPR043128">
    <property type="entry name" value="Rev_trsase/Diguanyl_cyclase"/>
</dbReference>
<dbReference type="InterPro" id="IPR043502">
    <property type="entry name" value="DNA/RNA_pol_sf"/>
</dbReference>
<protein>
    <submittedName>
        <fullName evidence="4">DNA polymerase Y family protein</fullName>
    </submittedName>
</protein>
<dbReference type="PANTHER" id="PTHR35369:SF2">
    <property type="entry name" value="BLR3025 PROTEIN"/>
    <property type="match status" value="1"/>
</dbReference>
<accession>A0A7G8BL04</accession>
<dbReference type="SUPFAM" id="SSF56672">
    <property type="entry name" value="DNA/RNA polymerases"/>
    <property type="match status" value="1"/>
</dbReference>
<evidence type="ECO:0000313" key="5">
    <source>
        <dbReference type="Proteomes" id="UP000515312"/>
    </source>
</evidence>
<dbReference type="GO" id="GO:0006281">
    <property type="term" value="P:DNA repair"/>
    <property type="evidence" value="ECO:0007669"/>
    <property type="project" value="InterPro"/>
</dbReference>
<proteinExistence type="inferred from homology"/>
<dbReference type="EMBL" id="CP060394">
    <property type="protein sequence ID" value="QNI33224.1"/>
    <property type="molecule type" value="Genomic_DNA"/>
</dbReference>
<sequence length="511" mass="56976">MADPNGMGKGAVMYAALHTPDFNVQSLTQQRPELRKKAVALIDGESPLETVFATNKQARALGIQEAMSRLQAESFAGATVLRRDREREEAGLIILHTILCCFSPRIEAIEAHPGTYVLDIQNMHRLFGDSAQLANKLRRRVMAAGFLVNIAVSQNFHAACCLARGKAGISVIPPQNEAKALGALPISVLDPEPEQAETLASWGIRTLAELASLPEIDLVSRMGQSGKFLHALARGEWPHLMVPIEADLESRLIEKIELDYPVEMLEPLLFLLARMIDQLLKRAASHSRAIASLQVILKLERDADGRFQVYRRVVRPALPLQDQRTLLKLVQLDLETHPPKAAIIGLELRAQSAKPHRAQHGLFLPQSPEPGSLEVLLARLRKLLGNERVGSPELLDENRRDAFHMTPFSPLCTKLQQRPASRSTALRIYRPPQSIGVLLNGTAPEHVFWNGQKYVVVEHAGPWRLSGQWWSESTWNGEQWDVKLENGSSIQTCRIERDPNSNCWCVQGTYD</sequence>
<keyword evidence="5" id="KW-1185">Reference proteome</keyword>
<reference evidence="4 5" key="1">
    <citation type="submission" date="2020-08" db="EMBL/GenBank/DDBJ databases">
        <title>Edaphobacter telluris sp. nov. and Acidobacterium dinghuensis sp. nov., two acidobacteria isolated from forest soil.</title>
        <authorList>
            <person name="Fu J."/>
            <person name="Qiu L."/>
        </authorList>
    </citation>
    <scope>NUCLEOTIDE SEQUENCE [LARGE SCALE GENOMIC DNA]</scope>
    <source>
        <strain evidence="4">4Y35</strain>
    </source>
</reference>
<dbReference type="InterPro" id="IPR001126">
    <property type="entry name" value="UmuC"/>
</dbReference>
<keyword evidence="2" id="KW-0227">DNA damage</keyword>
<evidence type="ECO:0000313" key="4">
    <source>
        <dbReference type="EMBL" id="QNI33224.1"/>
    </source>
</evidence>
<comment type="similarity">
    <text evidence="1">Belongs to the DNA polymerase type-Y family.</text>
</comment>
<dbReference type="Pfam" id="PF00817">
    <property type="entry name" value="IMS"/>
    <property type="match status" value="1"/>
</dbReference>
<dbReference type="Gene3D" id="3.40.1170.60">
    <property type="match status" value="1"/>
</dbReference>
<dbReference type="InterPro" id="IPR050356">
    <property type="entry name" value="SulA_CellDiv_inhibitor"/>
</dbReference>
<name>A0A7G8BL04_9BACT</name>